<accession>A0ABY9T270</accession>
<evidence type="ECO:0000313" key="2">
    <source>
        <dbReference type="Proteomes" id="UP001256827"/>
    </source>
</evidence>
<reference evidence="1 2" key="1">
    <citation type="submission" date="2023-09" db="EMBL/GenBank/DDBJ databases">
        <title>Complete Genome and Methylome dissection of Bacillus brevis NEB573 original source of BbsI restriction endonuclease.</title>
        <authorList>
            <person name="Fomenkov A."/>
            <person name="Roberts R.D."/>
        </authorList>
    </citation>
    <scope>NUCLEOTIDE SEQUENCE [LARGE SCALE GENOMIC DNA]</scope>
    <source>
        <strain evidence="1 2">NEB573</strain>
    </source>
</reference>
<dbReference type="Proteomes" id="UP001256827">
    <property type="component" value="Chromosome"/>
</dbReference>
<dbReference type="RefSeq" id="WP_310765135.1">
    <property type="nucleotide sequence ID" value="NZ_CP134050.1"/>
</dbReference>
<organism evidence="1 2">
    <name type="scientific">Brevibacillus brevis</name>
    <name type="common">Bacillus brevis</name>
    <dbReference type="NCBI Taxonomy" id="1393"/>
    <lineage>
        <taxon>Bacteria</taxon>
        <taxon>Bacillati</taxon>
        <taxon>Bacillota</taxon>
        <taxon>Bacilli</taxon>
        <taxon>Bacillales</taxon>
        <taxon>Paenibacillaceae</taxon>
        <taxon>Brevibacillus</taxon>
    </lineage>
</organism>
<gene>
    <name evidence="1" type="ORF">RGB73_23290</name>
</gene>
<proteinExistence type="predicted"/>
<sequence length="109" mass="12641">MKESCQTQSWSFRKKRHVKRWKKAWSPPSPIWGRTTGKGIGNTGWCIFTPKPIRNLSTRFQGNNPLELVYYQPPGTDEKTLGDFPPRLIYRLGDYGVVDAHTGEWVKFD</sequence>
<protein>
    <submittedName>
        <fullName evidence="1">Uncharacterized protein</fullName>
    </submittedName>
</protein>
<name>A0ABY9T270_BREBE</name>
<evidence type="ECO:0000313" key="1">
    <source>
        <dbReference type="EMBL" id="WNC13589.1"/>
    </source>
</evidence>
<keyword evidence="2" id="KW-1185">Reference proteome</keyword>
<dbReference type="EMBL" id="CP134050">
    <property type="protein sequence ID" value="WNC13589.1"/>
    <property type="molecule type" value="Genomic_DNA"/>
</dbReference>